<feature type="transmembrane region" description="Helical" evidence="2">
    <location>
        <begin position="406"/>
        <end position="425"/>
    </location>
</feature>
<dbReference type="NCBIfam" id="TIGR00797">
    <property type="entry name" value="matE"/>
    <property type="match status" value="1"/>
</dbReference>
<dbReference type="InterPro" id="IPR050222">
    <property type="entry name" value="MATE_MdtK"/>
</dbReference>
<sequence length="430" mass="47663">MNYTYKQIWLINFPVMMSILMEQLINITDAVFLGHVGEIELGASAIAGIYYLAVYMLGFGFSIGLQVMIARKNGEQDYQETGKIFFQGLLFLMGLALFLYLTVHIVSPVIFKRSINSPEIYQAIIRYLDWRSLGLLFSFSFLAIRSFLVGITYTRALSGAAIVAIGINIPLNYFLIFMQHLGISGAAIASSLAEGGSFITLCIYMWIKIDKIKYGLRTVYDGQLLIAVLKLSVWSMFHAFISVAPWFLFFVGIEHLGKTELAVSNITRSVSALFFVIVNSFAVTTGALISNSIGAGEKANLFPICRKILKLGYSIGLPLIGIVLICHRSIIGIYTTDESLIQSAVVPLVVTLLNYTFALPGYVYLNAVGGTGKTKTTFIFQATATGIYLIYLYGLNNSTNTTLTLYLTAEYLFVILLALQSIVYLKKKHY</sequence>
<evidence type="ECO:0000256" key="1">
    <source>
        <dbReference type="ARBA" id="ARBA00022448"/>
    </source>
</evidence>
<evidence type="ECO:0000256" key="2">
    <source>
        <dbReference type="SAM" id="Phobius"/>
    </source>
</evidence>
<feature type="transmembrane region" description="Helical" evidence="2">
    <location>
        <begin position="89"/>
        <end position="110"/>
    </location>
</feature>
<gene>
    <name evidence="3" type="ORF">L0P03_19200</name>
</gene>
<feature type="transmembrane region" description="Helical" evidence="2">
    <location>
        <begin position="156"/>
        <end position="177"/>
    </location>
</feature>
<keyword evidence="1" id="KW-0813">Transport</keyword>
<dbReference type="GO" id="GO:0005886">
    <property type="term" value="C:plasma membrane"/>
    <property type="evidence" value="ECO:0007669"/>
    <property type="project" value="TreeGrafter"/>
</dbReference>
<feature type="transmembrane region" description="Helical" evidence="2">
    <location>
        <begin position="228"/>
        <end position="250"/>
    </location>
</feature>
<dbReference type="GO" id="GO:0042910">
    <property type="term" value="F:xenobiotic transmembrane transporter activity"/>
    <property type="evidence" value="ECO:0007669"/>
    <property type="project" value="InterPro"/>
</dbReference>
<protein>
    <submittedName>
        <fullName evidence="3">MATE family efflux transporter</fullName>
    </submittedName>
</protein>
<dbReference type="RefSeq" id="WP_195458012.1">
    <property type="nucleotide sequence ID" value="NZ_JADNHN010000050.1"/>
</dbReference>
<feature type="transmembrane region" description="Helical" evidence="2">
    <location>
        <begin position="183"/>
        <end position="207"/>
    </location>
</feature>
<evidence type="ECO:0000313" key="4">
    <source>
        <dbReference type="Proteomes" id="UP001199750"/>
    </source>
</evidence>
<organism evidence="3 4">
    <name type="scientific">Odoribacter splanchnicus</name>
    <dbReference type="NCBI Taxonomy" id="28118"/>
    <lineage>
        <taxon>Bacteria</taxon>
        <taxon>Pseudomonadati</taxon>
        <taxon>Bacteroidota</taxon>
        <taxon>Bacteroidia</taxon>
        <taxon>Bacteroidales</taxon>
        <taxon>Odoribacteraceae</taxon>
        <taxon>Odoribacter</taxon>
    </lineage>
</organism>
<keyword evidence="2" id="KW-1133">Transmembrane helix</keyword>
<dbReference type="Pfam" id="PF01554">
    <property type="entry name" value="MatE"/>
    <property type="match status" value="2"/>
</dbReference>
<proteinExistence type="predicted"/>
<dbReference type="CDD" id="cd13133">
    <property type="entry name" value="MATE_like_7"/>
    <property type="match status" value="1"/>
</dbReference>
<accession>A0AAW5CIJ2</accession>
<evidence type="ECO:0000313" key="3">
    <source>
        <dbReference type="EMBL" id="MCG4961948.1"/>
    </source>
</evidence>
<feature type="transmembrane region" description="Helical" evidence="2">
    <location>
        <begin position="377"/>
        <end position="394"/>
    </location>
</feature>
<dbReference type="PANTHER" id="PTHR43298">
    <property type="entry name" value="MULTIDRUG RESISTANCE PROTEIN NORM-RELATED"/>
    <property type="match status" value="1"/>
</dbReference>
<feature type="transmembrane region" description="Helical" evidence="2">
    <location>
        <begin position="311"/>
        <end position="334"/>
    </location>
</feature>
<name>A0AAW5CIJ2_9BACT</name>
<keyword evidence="2" id="KW-0472">Membrane</keyword>
<comment type="caution">
    <text evidence="3">The sequence shown here is derived from an EMBL/GenBank/DDBJ whole genome shotgun (WGS) entry which is preliminary data.</text>
</comment>
<dbReference type="EMBL" id="JAKNDN010000051">
    <property type="protein sequence ID" value="MCG4961948.1"/>
    <property type="molecule type" value="Genomic_DNA"/>
</dbReference>
<feature type="transmembrane region" description="Helical" evidence="2">
    <location>
        <begin position="270"/>
        <end position="290"/>
    </location>
</feature>
<feature type="transmembrane region" description="Helical" evidence="2">
    <location>
        <begin position="130"/>
        <end position="149"/>
    </location>
</feature>
<feature type="transmembrane region" description="Helical" evidence="2">
    <location>
        <begin position="45"/>
        <end position="69"/>
    </location>
</feature>
<feature type="transmembrane region" description="Helical" evidence="2">
    <location>
        <begin position="7"/>
        <end position="25"/>
    </location>
</feature>
<dbReference type="GO" id="GO:0015297">
    <property type="term" value="F:antiporter activity"/>
    <property type="evidence" value="ECO:0007669"/>
    <property type="project" value="InterPro"/>
</dbReference>
<keyword evidence="2" id="KW-0812">Transmembrane</keyword>
<dbReference type="PANTHER" id="PTHR43298:SF2">
    <property type="entry name" value="FMN_FAD EXPORTER YEEO-RELATED"/>
    <property type="match status" value="1"/>
</dbReference>
<dbReference type="InterPro" id="IPR002528">
    <property type="entry name" value="MATE_fam"/>
</dbReference>
<feature type="transmembrane region" description="Helical" evidence="2">
    <location>
        <begin position="340"/>
        <end position="365"/>
    </location>
</feature>
<dbReference type="AlphaFoldDB" id="A0AAW5CIJ2"/>
<dbReference type="Proteomes" id="UP001199750">
    <property type="component" value="Unassembled WGS sequence"/>
</dbReference>
<reference evidence="3" key="1">
    <citation type="submission" date="2022-01" db="EMBL/GenBank/DDBJ databases">
        <title>Collection of gut derived symbiotic bacterial strains cultured from healthy donors.</title>
        <authorList>
            <person name="Lin H."/>
            <person name="Kohout C."/>
            <person name="Waligurski E."/>
            <person name="Pamer E.G."/>
        </authorList>
    </citation>
    <scope>NUCLEOTIDE SEQUENCE</scope>
    <source>
        <strain evidence="3">DFI.1.149</strain>
    </source>
</reference>